<evidence type="ECO:0000256" key="1">
    <source>
        <dbReference type="ARBA" id="ARBA00004651"/>
    </source>
</evidence>
<dbReference type="PANTHER" id="PTHR40074">
    <property type="entry name" value="O-ACETYLTRANSFERASE WECH"/>
    <property type="match status" value="1"/>
</dbReference>
<dbReference type="Proteomes" id="UP001519307">
    <property type="component" value="Unassembled WGS sequence"/>
</dbReference>
<dbReference type="InterPro" id="IPR002656">
    <property type="entry name" value="Acyl_transf_3_dom"/>
</dbReference>
<name>A0ABS4KQ78_9CLOT</name>
<feature type="transmembrane region" description="Helical" evidence="7">
    <location>
        <begin position="89"/>
        <end position="111"/>
    </location>
</feature>
<feature type="transmembrane region" description="Helical" evidence="7">
    <location>
        <begin position="182"/>
        <end position="202"/>
    </location>
</feature>
<feature type="domain" description="Acyltransferase 3" evidence="8">
    <location>
        <begin position="5"/>
        <end position="264"/>
    </location>
</feature>
<evidence type="ECO:0000259" key="8">
    <source>
        <dbReference type="Pfam" id="PF01757"/>
    </source>
</evidence>
<evidence type="ECO:0000256" key="6">
    <source>
        <dbReference type="ARBA" id="ARBA00023136"/>
    </source>
</evidence>
<dbReference type="PANTHER" id="PTHR40074:SF2">
    <property type="entry name" value="O-ACETYLTRANSFERASE WECH"/>
    <property type="match status" value="1"/>
</dbReference>
<keyword evidence="6 7" id="KW-0472">Membrane</keyword>
<protein>
    <submittedName>
        <fullName evidence="9">Surface polysaccharide O-acyltransferase-like enzyme</fullName>
    </submittedName>
</protein>
<dbReference type="EMBL" id="JAGGLM010000003">
    <property type="protein sequence ID" value="MBP2032208.1"/>
    <property type="molecule type" value="Genomic_DNA"/>
</dbReference>
<evidence type="ECO:0000313" key="10">
    <source>
        <dbReference type="Proteomes" id="UP001519307"/>
    </source>
</evidence>
<reference evidence="9 10" key="1">
    <citation type="submission" date="2021-03" db="EMBL/GenBank/DDBJ databases">
        <title>Genomic Encyclopedia of Type Strains, Phase IV (KMG-IV): sequencing the most valuable type-strain genomes for metagenomic binning, comparative biology and taxonomic classification.</title>
        <authorList>
            <person name="Goeker M."/>
        </authorList>
    </citation>
    <scope>NUCLEOTIDE SEQUENCE [LARGE SCALE GENOMIC DNA]</scope>
    <source>
        <strain evidence="9 10">DSM 28783</strain>
    </source>
</reference>
<dbReference type="Pfam" id="PF01757">
    <property type="entry name" value="Acyl_transf_3"/>
    <property type="match status" value="1"/>
</dbReference>
<evidence type="ECO:0000256" key="3">
    <source>
        <dbReference type="ARBA" id="ARBA00022475"/>
    </source>
</evidence>
<feature type="transmembrane region" description="Helical" evidence="7">
    <location>
        <begin position="63"/>
        <end position="82"/>
    </location>
</feature>
<gene>
    <name evidence="9" type="ORF">J2Z42_000873</name>
</gene>
<keyword evidence="4 7" id="KW-0812">Transmembrane</keyword>
<evidence type="ECO:0000256" key="2">
    <source>
        <dbReference type="ARBA" id="ARBA00007400"/>
    </source>
</evidence>
<keyword evidence="10" id="KW-1185">Reference proteome</keyword>
<feature type="transmembrane region" description="Helical" evidence="7">
    <location>
        <begin position="117"/>
        <end position="136"/>
    </location>
</feature>
<proteinExistence type="inferred from homology"/>
<accession>A0ABS4KQ78</accession>
<organism evidence="9 10">
    <name type="scientific">Clostridium algifaecis</name>
    <dbReference type="NCBI Taxonomy" id="1472040"/>
    <lineage>
        <taxon>Bacteria</taxon>
        <taxon>Bacillati</taxon>
        <taxon>Bacillota</taxon>
        <taxon>Clostridia</taxon>
        <taxon>Eubacteriales</taxon>
        <taxon>Clostridiaceae</taxon>
        <taxon>Clostridium</taxon>
    </lineage>
</organism>
<feature type="transmembrane region" description="Helical" evidence="7">
    <location>
        <begin position="148"/>
        <end position="166"/>
    </location>
</feature>
<keyword evidence="5 7" id="KW-1133">Transmembrane helix</keyword>
<comment type="subcellular location">
    <subcellularLocation>
        <location evidence="1">Cell membrane</location>
        <topology evidence="1">Multi-pass membrane protein</topology>
    </subcellularLocation>
</comment>
<comment type="caution">
    <text evidence="9">The sequence shown here is derived from an EMBL/GenBank/DDBJ whole genome shotgun (WGS) entry which is preliminary data.</text>
</comment>
<feature type="transmembrane region" description="Helical" evidence="7">
    <location>
        <begin position="20"/>
        <end position="38"/>
    </location>
</feature>
<evidence type="ECO:0000256" key="5">
    <source>
        <dbReference type="ARBA" id="ARBA00022989"/>
    </source>
</evidence>
<keyword evidence="3" id="KW-1003">Cell membrane</keyword>
<evidence type="ECO:0000256" key="7">
    <source>
        <dbReference type="SAM" id="Phobius"/>
    </source>
</evidence>
<feature type="transmembrane region" description="Helical" evidence="7">
    <location>
        <begin position="214"/>
        <end position="232"/>
    </location>
</feature>
<sequence>MKNDKNISLKYLFKKRIPRVLIPFLVWNIIYIIAYCRVKGGHSIIREFIASIFSTRGYAEHLWYLYALIAIYLILPIVRCFISRTNKALINYALLIWTFFSIFMPFIHQFIPKVQFANYADLNILAGYLGYFILGYKLANSKRTFNTISLVILFIIGWMITAIGGYEYQNLLGNKNIFFQDFLTPNVVVMSITLFIFIKQLLQKHKLSAKIKPIILNLSYLSFGIYLVHFLFRNVGLIIFQKYPVNPYLYLIISPVFVFIMSYITICIASKIKVLSFCITGNKYKKIHN</sequence>
<evidence type="ECO:0000256" key="4">
    <source>
        <dbReference type="ARBA" id="ARBA00022692"/>
    </source>
</evidence>
<feature type="transmembrane region" description="Helical" evidence="7">
    <location>
        <begin position="248"/>
        <end position="269"/>
    </location>
</feature>
<evidence type="ECO:0000313" key="9">
    <source>
        <dbReference type="EMBL" id="MBP2032208.1"/>
    </source>
</evidence>
<comment type="similarity">
    <text evidence="2">Belongs to the acyltransferase 3 family.</text>
</comment>